<organism evidence="11 12">
    <name type="scientific">Folsomia candida</name>
    <name type="common">Springtail</name>
    <dbReference type="NCBI Taxonomy" id="158441"/>
    <lineage>
        <taxon>Eukaryota</taxon>
        <taxon>Metazoa</taxon>
        <taxon>Ecdysozoa</taxon>
        <taxon>Arthropoda</taxon>
        <taxon>Hexapoda</taxon>
        <taxon>Collembola</taxon>
        <taxon>Entomobryomorpha</taxon>
        <taxon>Isotomoidea</taxon>
        <taxon>Isotomidae</taxon>
        <taxon>Proisotominae</taxon>
        <taxon>Folsomia</taxon>
    </lineage>
</organism>
<keyword evidence="12" id="KW-1185">Reference proteome</keyword>
<gene>
    <name evidence="11" type="ORF">Fcan01_01678</name>
</gene>
<evidence type="ECO:0000256" key="10">
    <source>
        <dbReference type="SAM" id="Phobius"/>
    </source>
</evidence>
<dbReference type="Pfam" id="PF03253">
    <property type="entry name" value="UT"/>
    <property type="match status" value="2"/>
</dbReference>
<dbReference type="PIRSF" id="PIRSF016502">
    <property type="entry name" value="Urea_transporter"/>
    <property type="match status" value="1"/>
</dbReference>
<dbReference type="Gene3D" id="1.10.3430.10">
    <property type="entry name" value="Ammonium transporter AmtB like domains"/>
    <property type="match status" value="2"/>
</dbReference>
<evidence type="ECO:0000256" key="2">
    <source>
        <dbReference type="ARBA" id="ARBA00005914"/>
    </source>
</evidence>
<keyword evidence="6 10" id="KW-0472">Membrane</keyword>
<feature type="transmembrane region" description="Helical" evidence="10">
    <location>
        <begin position="331"/>
        <end position="349"/>
    </location>
</feature>
<dbReference type="OrthoDB" id="426293at2759"/>
<feature type="transmembrane region" description="Helical" evidence="10">
    <location>
        <begin position="136"/>
        <end position="156"/>
    </location>
</feature>
<evidence type="ECO:0000313" key="11">
    <source>
        <dbReference type="EMBL" id="OXA62332.1"/>
    </source>
</evidence>
<dbReference type="GO" id="GO:0015204">
    <property type="term" value="F:urea transmembrane transporter activity"/>
    <property type="evidence" value="ECO:0007669"/>
    <property type="project" value="InterPro"/>
</dbReference>
<dbReference type="PANTHER" id="PTHR10464">
    <property type="entry name" value="UREA TRANSPORTER"/>
    <property type="match status" value="1"/>
</dbReference>
<keyword evidence="3" id="KW-1003">Cell membrane</keyword>
<evidence type="ECO:0000256" key="5">
    <source>
        <dbReference type="ARBA" id="ARBA00022989"/>
    </source>
</evidence>
<evidence type="ECO:0000256" key="3">
    <source>
        <dbReference type="ARBA" id="ARBA00022475"/>
    </source>
</evidence>
<evidence type="ECO:0000256" key="1">
    <source>
        <dbReference type="ARBA" id="ARBA00004651"/>
    </source>
</evidence>
<evidence type="ECO:0000256" key="6">
    <source>
        <dbReference type="ARBA" id="ARBA00023136"/>
    </source>
</evidence>
<feature type="transmembrane region" description="Helical" evidence="10">
    <location>
        <begin position="288"/>
        <end position="311"/>
    </location>
</feature>
<accession>A0A226EXL7</accession>
<sequence>MEKETKSFKCMACRAFDSKWIQILGDCPAVDECLKKKKGCCWNLLNFYNCFARGLSQIAFANNPITGTLVLLALFAASPTVGVGGLVGASVSVLTAMAFGIQKPLITSGLTTYNGALVGIITTSLLPLLYSKPVTLYVWMFIIFGASLSVIINSCIDNLFSSSQKNVLPPLTLTFNAIQLLMFVCLMSSNASEQEHGATVQDISTKTQETYPIPTSNSSATALFSHQNSAKHIFAFPKKLPPYRKRTYTLGVSGHSAADWSRSGVGFAIGVVLSVGQVHGLNDLWASVIIMLGIFIYSPIHLVTGIIGAGLGSTCGILLANEDFDDVYNGLWGYNGFLASVAISSIFFLPSIRSFIVAGANVVTAALVQKAFQLGFKQLNLPYLTVPYVLTTLIFLQAKVKDGSPIRIKNISYPEKHLYEHYVGMRKDSSPHKDQEMSCDACRSTSNAGKSQTILTPE</sequence>
<protein>
    <submittedName>
        <fullName evidence="11">Urea transporter 1</fullName>
    </submittedName>
</protein>
<feature type="site" description="Important for channel permeability" evidence="8">
    <location>
        <position position="385"/>
    </location>
</feature>
<dbReference type="PANTHER" id="PTHR10464:SF4">
    <property type="entry name" value="UREA TRANSPORTER"/>
    <property type="match status" value="1"/>
</dbReference>
<keyword evidence="5 10" id="KW-1133">Transmembrane helix</keyword>
<evidence type="ECO:0000256" key="8">
    <source>
        <dbReference type="PIRSR" id="PIRSR016502-1"/>
    </source>
</evidence>
<feature type="transmembrane region" description="Helical" evidence="10">
    <location>
        <begin position="113"/>
        <end position="130"/>
    </location>
</feature>
<feature type="transmembrane region" description="Helical" evidence="10">
    <location>
        <begin position="168"/>
        <end position="189"/>
    </location>
</feature>
<comment type="catalytic activity">
    <reaction evidence="7">
        <text>urea(in) = urea(out)</text>
        <dbReference type="Rhea" id="RHEA:32799"/>
        <dbReference type="ChEBI" id="CHEBI:16199"/>
    </reaction>
</comment>
<comment type="caution">
    <text evidence="11">The sequence shown here is derived from an EMBL/GenBank/DDBJ whole genome shotgun (WGS) entry which is preliminary data.</text>
</comment>
<evidence type="ECO:0000256" key="9">
    <source>
        <dbReference type="SAM" id="MobiDB-lite"/>
    </source>
</evidence>
<dbReference type="EMBL" id="LNIX01000001">
    <property type="protein sequence ID" value="OXA62332.1"/>
    <property type="molecule type" value="Genomic_DNA"/>
</dbReference>
<dbReference type="InterPro" id="IPR029020">
    <property type="entry name" value="Ammonium/urea_transptr"/>
</dbReference>
<evidence type="ECO:0000313" key="12">
    <source>
        <dbReference type="Proteomes" id="UP000198287"/>
    </source>
</evidence>
<proteinExistence type="inferred from homology"/>
<keyword evidence="4 10" id="KW-0812">Transmembrane</keyword>
<comment type="subcellular location">
    <subcellularLocation>
        <location evidence="1">Cell membrane</location>
        <topology evidence="1">Multi-pass membrane protein</topology>
    </subcellularLocation>
</comment>
<reference evidence="11 12" key="1">
    <citation type="submission" date="2015-12" db="EMBL/GenBank/DDBJ databases">
        <title>The genome of Folsomia candida.</title>
        <authorList>
            <person name="Faddeeva A."/>
            <person name="Derks M.F."/>
            <person name="Anvar Y."/>
            <person name="Smit S."/>
            <person name="Van Straalen N."/>
            <person name="Roelofs D."/>
        </authorList>
    </citation>
    <scope>NUCLEOTIDE SEQUENCE [LARGE SCALE GENOMIC DNA]</scope>
    <source>
        <strain evidence="11 12">VU population</strain>
        <tissue evidence="11">Whole body</tissue>
    </source>
</reference>
<comment type="similarity">
    <text evidence="2">Belongs to the urea transporter family.</text>
</comment>
<dbReference type="InterPro" id="IPR004937">
    <property type="entry name" value="Urea_transporter"/>
</dbReference>
<feature type="compositionally biased region" description="Polar residues" evidence="9">
    <location>
        <begin position="443"/>
        <end position="458"/>
    </location>
</feature>
<dbReference type="Proteomes" id="UP000198287">
    <property type="component" value="Unassembled WGS sequence"/>
</dbReference>
<evidence type="ECO:0000256" key="7">
    <source>
        <dbReference type="ARBA" id="ARBA00033993"/>
    </source>
</evidence>
<evidence type="ECO:0000256" key="4">
    <source>
        <dbReference type="ARBA" id="ARBA00022692"/>
    </source>
</evidence>
<dbReference type="OMA" id="IGQVMFQ"/>
<dbReference type="AlphaFoldDB" id="A0A226EXL7"/>
<name>A0A226EXL7_FOLCA</name>
<dbReference type="GO" id="GO:0005886">
    <property type="term" value="C:plasma membrane"/>
    <property type="evidence" value="ECO:0007669"/>
    <property type="project" value="UniProtKB-SubCell"/>
</dbReference>
<feature type="region of interest" description="Disordered" evidence="9">
    <location>
        <begin position="428"/>
        <end position="458"/>
    </location>
</feature>